<dbReference type="EMBL" id="AE017125">
    <property type="protein sequence ID" value="AAP78202.1"/>
    <property type="molecule type" value="Genomic_DNA"/>
</dbReference>
<gene>
    <name evidence="1" type="ordered locus">HH_1605</name>
</gene>
<accession>Q7VFS0</accession>
<reference evidence="1 2" key="1">
    <citation type="journal article" date="2003" name="Proc. Natl. Acad. Sci. U.S.A.">
        <title>The complete genome sequence of the carcinogenic bacterium Helicobacter hepaticus.</title>
        <authorList>
            <person name="Suerbaum S."/>
            <person name="Josenhans C."/>
            <person name="Sterzenbach T."/>
            <person name="Drescher B."/>
            <person name="Brandt P."/>
            <person name="Bell M."/>
            <person name="Droege M."/>
            <person name="Fartmann B."/>
            <person name="Fischer H.-P."/>
            <person name="Ge Z."/>
            <person name="Hoerster A."/>
            <person name="Holland R."/>
            <person name="Klein K."/>
            <person name="Koenig J."/>
            <person name="Macko L."/>
            <person name="Mendz G.L."/>
            <person name="Nyakatura G."/>
            <person name="Schauer D.B."/>
            <person name="Shen Z."/>
            <person name="Weber J."/>
            <person name="Frosch M."/>
            <person name="Fox J.G."/>
        </authorList>
    </citation>
    <scope>NUCLEOTIDE SEQUENCE [LARGE SCALE GENOMIC DNA]</scope>
    <source>
        <strain evidence="2">ATCC 51449 / 3B1</strain>
    </source>
</reference>
<evidence type="ECO:0000313" key="1">
    <source>
        <dbReference type="EMBL" id="AAP78202.1"/>
    </source>
</evidence>
<dbReference type="Proteomes" id="UP000002495">
    <property type="component" value="Chromosome"/>
</dbReference>
<proteinExistence type="predicted"/>
<name>Q7VFS0_HELHP</name>
<organism evidence="1 2">
    <name type="scientific">Helicobacter hepaticus (strain ATCC 51449 / 3B1)</name>
    <dbReference type="NCBI Taxonomy" id="235279"/>
    <lineage>
        <taxon>Bacteria</taxon>
        <taxon>Pseudomonadati</taxon>
        <taxon>Campylobacterota</taxon>
        <taxon>Epsilonproteobacteria</taxon>
        <taxon>Campylobacterales</taxon>
        <taxon>Helicobacteraceae</taxon>
        <taxon>Helicobacter</taxon>
    </lineage>
</organism>
<keyword evidence="2" id="KW-1185">Reference proteome</keyword>
<evidence type="ECO:0000313" key="2">
    <source>
        <dbReference type="Proteomes" id="UP000002495"/>
    </source>
</evidence>
<sequence>MLVPYGKSFILESKICIIAKAQLYMQCFVQSSRE</sequence>
<dbReference type="AlphaFoldDB" id="Q7VFS0"/>
<dbReference type="HOGENOM" id="CLU_3374115_0_0_7"/>
<dbReference type="KEGG" id="hhe:HH_1605"/>
<protein>
    <submittedName>
        <fullName evidence="1">Uncharacterized protein</fullName>
    </submittedName>
</protein>